<dbReference type="InterPro" id="IPR014548">
    <property type="entry name" value="Ac_Trasf"/>
</dbReference>
<comment type="subcellular location">
    <subcellularLocation>
        <location evidence="1">Cell inner membrane</location>
    </subcellularLocation>
</comment>
<dbReference type="GO" id="GO:0016746">
    <property type="term" value="F:acyltransferase activity"/>
    <property type="evidence" value="ECO:0007669"/>
    <property type="project" value="UniProtKB-KW"/>
</dbReference>
<dbReference type="OrthoDB" id="9808633at2"/>
<dbReference type="STRING" id="522306.CAP2UW1_0374"/>
<dbReference type="EMBL" id="CP001715">
    <property type="protein sequence ID" value="ACV33727.1"/>
    <property type="molecule type" value="Genomic_DNA"/>
</dbReference>
<keyword evidence="5" id="KW-0472">Membrane</keyword>
<evidence type="ECO:0000256" key="3">
    <source>
        <dbReference type="ARBA" id="ARBA00022519"/>
    </source>
</evidence>
<dbReference type="KEGG" id="app:CAP2UW1_0374"/>
<keyword evidence="4 7" id="KW-0808">Transferase</keyword>
<dbReference type="AlphaFoldDB" id="C7RKD6"/>
<proteinExistence type="predicted"/>
<dbReference type="PIRSF" id="PIRSF028561">
    <property type="entry name" value="Ac_Trasf"/>
    <property type="match status" value="1"/>
</dbReference>
<evidence type="ECO:0000256" key="1">
    <source>
        <dbReference type="ARBA" id="ARBA00004533"/>
    </source>
</evidence>
<dbReference type="GO" id="GO:0005886">
    <property type="term" value="C:plasma membrane"/>
    <property type="evidence" value="ECO:0007669"/>
    <property type="project" value="UniProtKB-SubCell"/>
</dbReference>
<dbReference type="CDD" id="cd07984">
    <property type="entry name" value="LPLAT_LABLAT-like"/>
    <property type="match status" value="1"/>
</dbReference>
<sequence precursor="true">MSSGEQATSGWRHQQERSNLAILRLMVWISLTLGRRIGRLVLYGIALYFLFFSPQARRASRAYLGRALGRWAEWSDGYRHVLSFASTIHDRVYLLNGRFDLFDIEVHGAEALHAALARQPGALLIGAHLGSFEVLRAVGRGRAGLKVAMLMYEDNARKINATLEAINPAAGEDIIALGRLESMLEARDKLDSGYLVGLLADRGLADEATREHAFLGQPASFPIGPFRIAAMLRRPVFFMTGLYLGGNRYRIHFEPLADFSRVEPGARDAAIVQAQAQYVARLEHYCRLAPYNWFNFFDFWQKVR</sequence>
<evidence type="ECO:0000313" key="7">
    <source>
        <dbReference type="EMBL" id="ACV33727.1"/>
    </source>
</evidence>
<organism evidence="7">
    <name type="scientific">Accumulibacter regalis</name>
    <dbReference type="NCBI Taxonomy" id="522306"/>
    <lineage>
        <taxon>Bacteria</taxon>
        <taxon>Pseudomonadati</taxon>
        <taxon>Pseudomonadota</taxon>
        <taxon>Betaproteobacteria</taxon>
        <taxon>Candidatus Accumulibacter</taxon>
    </lineage>
</organism>
<dbReference type="PANTHER" id="PTHR30606:SF9">
    <property type="entry name" value="LIPID A BIOSYNTHESIS LAUROYLTRANSFERASE"/>
    <property type="match status" value="1"/>
</dbReference>
<reference evidence="7" key="2">
    <citation type="submission" date="2009-09" db="EMBL/GenBank/DDBJ databases">
        <title>Complete sequence of chromosome of Candidatus Accumulibacter phosphatis clade IIA str. UW-1.</title>
        <authorList>
            <consortium name="US DOE Joint Genome Institute"/>
            <person name="Martin H.G."/>
            <person name="Ivanova N."/>
            <person name="Kunin V."/>
            <person name="Warnecke F."/>
            <person name="Barry K."/>
            <person name="He S."/>
            <person name="Salamov A."/>
            <person name="Szeto E."/>
            <person name="Dalin E."/>
            <person name="Pangilinan J.L."/>
            <person name="Lapidus A."/>
            <person name="Lowry S."/>
            <person name="Kyrpides N.C."/>
            <person name="McMahon K.D."/>
            <person name="Hugenholtz P."/>
        </authorList>
    </citation>
    <scope>NUCLEOTIDE SEQUENCE [LARGE SCALE GENOMIC DNA]</scope>
    <source>
        <strain evidence="7">UW-1</strain>
    </source>
</reference>
<dbReference type="eggNOG" id="COG4261">
    <property type="taxonomic scope" value="Bacteria"/>
</dbReference>
<dbReference type="HOGENOM" id="CLU_049421_2_1_4"/>
<evidence type="ECO:0000256" key="4">
    <source>
        <dbReference type="ARBA" id="ARBA00022679"/>
    </source>
</evidence>
<name>C7RKD6_ACCRE</name>
<evidence type="ECO:0000256" key="5">
    <source>
        <dbReference type="ARBA" id="ARBA00023136"/>
    </source>
</evidence>
<keyword evidence="6 7" id="KW-0012">Acyltransferase</keyword>
<dbReference type="PANTHER" id="PTHR30606">
    <property type="entry name" value="LIPID A BIOSYNTHESIS LAUROYL ACYLTRANSFERASE"/>
    <property type="match status" value="1"/>
</dbReference>
<evidence type="ECO:0000256" key="6">
    <source>
        <dbReference type="ARBA" id="ARBA00023315"/>
    </source>
</evidence>
<reference evidence="7" key="1">
    <citation type="submission" date="2009-08" db="EMBL/GenBank/DDBJ databases">
        <authorList>
            <consortium name="US DOE Joint Genome Institute"/>
            <person name="Lucas S."/>
            <person name="Copeland A."/>
            <person name="Lapidus A."/>
            <person name="Glavina del Rio T."/>
            <person name="Dalin E."/>
            <person name="Tice H."/>
            <person name="Bruce D."/>
            <person name="Barry K."/>
            <person name="Pitluck S."/>
            <person name="Lowry S."/>
            <person name="Larimer F."/>
            <person name="Land M."/>
            <person name="Hauser L."/>
            <person name="Kyrpides N."/>
            <person name="Ivanova N."/>
            <person name="McMahon K.D."/>
            <person name="Hugenholtz P."/>
        </authorList>
    </citation>
    <scope>NUCLEOTIDE SEQUENCE</scope>
    <source>
        <strain evidence="7">UW-1</strain>
    </source>
</reference>
<dbReference type="GO" id="GO:0009247">
    <property type="term" value="P:glycolipid biosynthetic process"/>
    <property type="evidence" value="ECO:0007669"/>
    <property type="project" value="UniProtKB-ARBA"/>
</dbReference>
<gene>
    <name evidence="7" type="ordered locus">CAP2UW1_0374</name>
</gene>
<evidence type="ECO:0000256" key="2">
    <source>
        <dbReference type="ARBA" id="ARBA00022475"/>
    </source>
</evidence>
<accession>C7RKD6</accession>
<dbReference type="Pfam" id="PF03279">
    <property type="entry name" value="Lip_A_acyltrans"/>
    <property type="match status" value="1"/>
</dbReference>
<keyword evidence="2" id="KW-1003">Cell membrane</keyword>
<keyword evidence="3" id="KW-0997">Cell inner membrane</keyword>
<protein>
    <submittedName>
        <fullName evidence="7">Lipid A biosynthesis acyltransferase</fullName>
    </submittedName>
</protein>
<dbReference type="InterPro" id="IPR004960">
    <property type="entry name" value="LipA_acyltrans"/>
</dbReference>